<dbReference type="AlphaFoldDB" id="A0A9N9PGX2"/>
<name>A0A9N9PGX2_9GLOM</name>
<comment type="caution">
    <text evidence="1">The sequence shown here is derived from an EMBL/GenBank/DDBJ whole genome shotgun (WGS) entry which is preliminary data.</text>
</comment>
<reference evidence="1" key="1">
    <citation type="submission" date="2021-06" db="EMBL/GenBank/DDBJ databases">
        <authorList>
            <person name="Kallberg Y."/>
            <person name="Tangrot J."/>
            <person name="Rosling A."/>
        </authorList>
    </citation>
    <scope>NUCLEOTIDE SEQUENCE</scope>
    <source>
        <strain evidence="1">FL966</strain>
    </source>
</reference>
<proteinExistence type="predicted"/>
<gene>
    <name evidence="1" type="ORF">CPELLU_LOCUS19112</name>
</gene>
<evidence type="ECO:0000313" key="2">
    <source>
        <dbReference type="Proteomes" id="UP000789759"/>
    </source>
</evidence>
<organism evidence="1 2">
    <name type="scientific">Cetraspora pellucida</name>
    <dbReference type="NCBI Taxonomy" id="1433469"/>
    <lineage>
        <taxon>Eukaryota</taxon>
        <taxon>Fungi</taxon>
        <taxon>Fungi incertae sedis</taxon>
        <taxon>Mucoromycota</taxon>
        <taxon>Glomeromycotina</taxon>
        <taxon>Glomeromycetes</taxon>
        <taxon>Diversisporales</taxon>
        <taxon>Gigasporaceae</taxon>
        <taxon>Cetraspora</taxon>
    </lineage>
</organism>
<dbReference type="Proteomes" id="UP000789759">
    <property type="component" value="Unassembled WGS sequence"/>
</dbReference>
<protein>
    <submittedName>
        <fullName evidence="1">7105_t:CDS:1</fullName>
    </submittedName>
</protein>
<keyword evidence="2" id="KW-1185">Reference proteome</keyword>
<accession>A0A9N9PGX2</accession>
<sequence length="48" mass="5440">HPSVKVLFDVEMIAEMMKNLLQVHTGAMGHIKVMLVMKNHDSYCLVSI</sequence>
<evidence type="ECO:0000313" key="1">
    <source>
        <dbReference type="EMBL" id="CAG8815240.1"/>
    </source>
</evidence>
<dbReference type="EMBL" id="CAJVQA010042849">
    <property type="protein sequence ID" value="CAG8815240.1"/>
    <property type="molecule type" value="Genomic_DNA"/>
</dbReference>
<feature type="non-terminal residue" evidence="1">
    <location>
        <position position="1"/>
    </location>
</feature>